<evidence type="ECO:0008006" key="2">
    <source>
        <dbReference type="Google" id="ProtNLM"/>
    </source>
</evidence>
<accession>A0A0F9RM11</accession>
<evidence type="ECO:0000313" key="1">
    <source>
        <dbReference type="EMBL" id="KKN18288.1"/>
    </source>
</evidence>
<reference evidence="1" key="1">
    <citation type="journal article" date="2015" name="Nature">
        <title>Complex archaea that bridge the gap between prokaryotes and eukaryotes.</title>
        <authorList>
            <person name="Spang A."/>
            <person name="Saw J.H."/>
            <person name="Jorgensen S.L."/>
            <person name="Zaremba-Niedzwiedzka K."/>
            <person name="Martijn J."/>
            <person name="Lind A.E."/>
            <person name="van Eijk R."/>
            <person name="Schleper C."/>
            <person name="Guy L."/>
            <person name="Ettema T.J."/>
        </authorList>
    </citation>
    <scope>NUCLEOTIDE SEQUENCE</scope>
</reference>
<comment type="caution">
    <text evidence="1">The sequence shown here is derived from an EMBL/GenBank/DDBJ whole genome shotgun (WGS) entry which is preliminary data.</text>
</comment>
<organism evidence="1">
    <name type="scientific">marine sediment metagenome</name>
    <dbReference type="NCBI Taxonomy" id="412755"/>
    <lineage>
        <taxon>unclassified sequences</taxon>
        <taxon>metagenomes</taxon>
        <taxon>ecological metagenomes</taxon>
    </lineage>
</organism>
<sequence length="306" mass="36376">MFVARFFNKDNLFQRFGGWTSDIMEKKKLVFKDEEKNIRSKPMTITKSPLLTEHILFQATSIYIDLIYLKKAETECINQFKLFENKLDLKIDKIRFHSPYLLDLSIRISPILNSIRILQNLVIRLLKYELNKMTLPNSMHKYIKNKNHQEQISNEINNIINKYWENSGEKVKQYRDINQHHYPLVRETYLQIKPEIKVLVLLPDNPDKKAYKDALFNEQINAIDYVLSAFYKFHDLLESLSSELGYEPKPFQQELRIGRFIENKNETDLGTIGLIIYNSTRARKINFMNGGFIQDELFLKKKDEIN</sequence>
<protein>
    <recommendedName>
        <fullName evidence="2">Cthe-2314-like HEPN domain-containing protein</fullName>
    </recommendedName>
</protein>
<proteinExistence type="predicted"/>
<gene>
    <name evidence="1" type="ORF">LCGC14_0957310</name>
</gene>
<dbReference type="AlphaFoldDB" id="A0A0F9RM11"/>
<name>A0A0F9RM11_9ZZZZ</name>
<dbReference type="EMBL" id="LAZR01003442">
    <property type="protein sequence ID" value="KKN18288.1"/>
    <property type="molecule type" value="Genomic_DNA"/>
</dbReference>